<accession>A0A928YRB8</accession>
<sequence length="310" mass="35505">MHTFFHTTDEVLGDARNRYFGRAFQAYHIKLKSFIIDNSIISGVFKIDYDGPARPRHETVHLGSIEYTALALLLAGFGLSKLVGLSIEQINMATLDRMSFKISSILCIGEVSFAIQIKESGRDNSSKQGSYSTFQLTVGFTTISIRIDHQGKRYHWLTAHQSLDPFSEQLYTIGYKKRTLKIHTITLNLHSNSIQGHVHCPRQYPENEIDGLSSSRSILLPTDALQVFGQLMQTLLYQKMNSNREQCPNIWLRRMDLEVHAPQLEEHCISRISFDKIKRINQRKESWQMIDLSGNVGTYRGKFQIAHKLS</sequence>
<protein>
    <recommendedName>
        <fullName evidence="3">Avirulence D protein (AvrD)</fullName>
    </recommendedName>
</protein>
<dbReference type="EMBL" id="PRDK01000008">
    <property type="protein sequence ID" value="MBE8714824.1"/>
    <property type="molecule type" value="Genomic_DNA"/>
</dbReference>
<dbReference type="Pfam" id="PF05655">
    <property type="entry name" value="AvrD"/>
    <property type="match status" value="1"/>
</dbReference>
<dbReference type="InterPro" id="IPR008799">
    <property type="entry name" value="Pseudomon_AvrD"/>
</dbReference>
<evidence type="ECO:0008006" key="3">
    <source>
        <dbReference type="Google" id="ProtNLM"/>
    </source>
</evidence>
<keyword evidence="2" id="KW-1185">Reference proteome</keyword>
<evidence type="ECO:0000313" key="2">
    <source>
        <dbReference type="Proteomes" id="UP000616201"/>
    </source>
</evidence>
<dbReference type="Proteomes" id="UP000616201">
    <property type="component" value="Unassembled WGS sequence"/>
</dbReference>
<comment type="caution">
    <text evidence="1">The sequence shown here is derived from an EMBL/GenBank/DDBJ whole genome shotgun (WGS) entry which is preliminary data.</text>
</comment>
<dbReference type="AlphaFoldDB" id="A0A928YRB8"/>
<name>A0A928YRB8_9SPHI</name>
<evidence type="ECO:0000313" key="1">
    <source>
        <dbReference type="EMBL" id="MBE8714824.1"/>
    </source>
</evidence>
<dbReference type="RefSeq" id="WP_196936684.1">
    <property type="nucleotide sequence ID" value="NZ_MU158698.1"/>
</dbReference>
<reference evidence="1" key="1">
    <citation type="submission" date="2018-02" db="EMBL/GenBank/DDBJ databases">
        <authorList>
            <person name="Vasarhelyi B.M."/>
            <person name="Deshmukh S."/>
            <person name="Balint B."/>
            <person name="Kukolya J."/>
        </authorList>
    </citation>
    <scope>NUCLEOTIDE SEQUENCE</scope>
    <source>
        <strain evidence="1">KB22</strain>
    </source>
</reference>
<proteinExistence type="predicted"/>
<organism evidence="1 2">
    <name type="scientific">Sphingobacterium hungaricum</name>
    <dbReference type="NCBI Taxonomy" id="2082723"/>
    <lineage>
        <taxon>Bacteria</taxon>
        <taxon>Pseudomonadati</taxon>
        <taxon>Bacteroidota</taxon>
        <taxon>Sphingobacteriia</taxon>
        <taxon>Sphingobacteriales</taxon>
        <taxon>Sphingobacteriaceae</taxon>
        <taxon>Sphingobacterium</taxon>
    </lineage>
</organism>
<gene>
    <name evidence="1" type="ORF">C4F49_14155</name>
</gene>